<dbReference type="SUPFAM" id="SSF52540">
    <property type="entry name" value="P-loop containing nucleoside triphosphate hydrolases"/>
    <property type="match status" value="1"/>
</dbReference>
<reference evidence="6 7" key="1">
    <citation type="submission" date="2016-10" db="EMBL/GenBank/DDBJ databases">
        <authorList>
            <person name="de Groot N.N."/>
        </authorList>
    </citation>
    <scope>NUCLEOTIDE SEQUENCE [LARGE SCALE GENOMIC DNA]</scope>
    <source>
        <strain evidence="6 7">DSM 2872</strain>
    </source>
</reference>
<dbReference type="Pfam" id="PF00005">
    <property type="entry name" value="ABC_tran"/>
    <property type="match status" value="1"/>
</dbReference>
<evidence type="ECO:0000256" key="4">
    <source>
        <dbReference type="ARBA" id="ARBA00022840"/>
    </source>
</evidence>
<dbReference type="GO" id="GO:0016887">
    <property type="term" value="F:ATP hydrolysis activity"/>
    <property type="evidence" value="ECO:0007669"/>
    <property type="project" value="InterPro"/>
</dbReference>
<keyword evidence="4 6" id="KW-0067">ATP-binding</keyword>
<dbReference type="CDD" id="cd03257">
    <property type="entry name" value="ABC_NikE_OppD_transporters"/>
    <property type="match status" value="1"/>
</dbReference>
<organism evidence="6 7">
    <name type="scientific">Selenomonas ruminantium</name>
    <dbReference type="NCBI Taxonomy" id="971"/>
    <lineage>
        <taxon>Bacteria</taxon>
        <taxon>Bacillati</taxon>
        <taxon>Bacillota</taxon>
        <taxon>Negativicutes</taxon>
        <taxon>Selenomonadales</taxon>
        <taxon>Selenomonadaceae</taxon>
        <taxon>Selenomonas</taxon>
    </lineage>
</organism>
<evidence type="ECO:0000256" key="1">
    <source>
        <dbReference type="ARBA" id="ARBA00005417"/>
    </source>
</evidence>
<dbReference type="PANTHER" id="PTHR43776:SF7">
    <property type="entry name" value="D,D-DIPEPTIDE TRANSPORT ATP-BINDING PROTEIN DDPF-RELATED"/>
    <property type="match status" value="1"/>
</dbReference>
<dbReference type="PROSITE" id="PS00211">
    <property type="entry name" value="ABC_TRANSPORTER_1"/>
    <property type="match status" value="1"/>
</dbReference>
<name>A0A1H3WGG1_SELRU</name>
<dbReference type="InterPro" id="IPR013563">
    <property type="entry name" value="Oligopep_ABC_C"/>
</dbReference>
<dbReference type="InterPro" id="IPR003593">
    <property type="entry name" value="AAA+_ATPase"/>
</dbReference>
<dbReference type="InterPro" id="IPR017871">
    <property type="entry name" value="ABC_transporter-like_CS"/>
</dbReference>
<dbReference type="EMBL" id="FNQG01000003">
    <property type="protein sequence ID" value="SDZ85901.1"/>
    <property type="molecule type" value="Genomic_DNA"/>
</dbReference>
<evidence type="ECO:0000313" key="6">
    <source>
        <dbReference type="EMBL" id="SDZ85901.1"/>
    </source>
</evidence>
<dbReference type="GO" id="GO:0015833">
    <property type="term" value="P:peptide transport"/>
    <property type="evidence" value="ECO:0007669"/>
    <property type="project" value="InterPro"/>
</dbReference>
<evidence type="ECO:0000256" key="3">
    <source>
        <dbReference type="ARBA" id="ARBA00022741"/>
    </source>
</evidence>
<protein>
    <submittedName>
        <fullName evidence="6">Oligopeptide transport system ATP-binding protein</fullName>
    </submittedName>
</protein>
<keyword evidence="3" id="KW-0547">Nucleotide-binding</keyword>
<dbReference type="InterPro" id="IPR003439">
    <property type="entry name" value="ABC_transporter-like_ATP-bd"/>
</dbReference>
<dbReference type="SMART" id="SM00382">
    <property type="entry name" value="AAA"/>
    <property type="match status" value="1"/>
</dbReference>
<dbReference type="PROSITE" id="PS50893">
    <property type="entry name" value="ABC_TRANSPORTER_2"/>
    <property type="match status" value="1"/>
</dbReference>
<sequence length="281" mass="31295">MDNAIILELRKVSQHFSINKDLTVQAVDGLDLTLRRGEVLGLVGESGCGKSTVARMIAGIYQPTAGEIVFHGRQKPRVQLIFQDSAAALNPRMRVAEIILEPLRIQGQDYQSPSVKCRLVELLEQVGLAARLMSKLPGELSGGQRQRVAIARSLMVQPELLVADEPIASLDISIQAQIISLMQRLQKAYNFTLLFIAHDLSVVRYISQRTGVMLKGKLVELAPTEELFGHPEHPYTKALLSAIPVPDPLYERQKEILYYDTSCPLGTEMYEKRPGHFVRAV</sequence>
<keyword evidence="2" id="KW-0813">Transport</keyword>
<evidence type="ECO:0000259" key="5">
    <source>
        <dbReference type="PROSITE" id="PS50893"/>
    </source>
</evidence>
<gene>
    <name evidence="6" type="ORF">SAMN05660648_00972</name>
</gene>
<dbReference type="InterPro" id="IPR050319">
    <property type="entry name" value="ABC_transp_ATP-bind"/>
</dbReference>
<dbReference type="RefSeq" id="WP_074671276.1">
    <property type="nucleotide sequence ID" value="NZ_FNQG01000003.1"/>
</dbReference>
<dbReference type="PANTHER" id="PTHR43776">
    <property type="entry name" value="TRANSPORT ATP-BINDING PROTEIN"/>
    <property type="match status" value="1"/>
</dbReference>
<proteinExistence type="inferred from homology"/>
<evidence type="ECO:0000256" key="2">
    <source>
        <dbReference type="ARBA" id="ARBA00022448"/>
    </source>
</evidence>
<accession>A0A1H3WGG1</accession>
<dbReference type="OrthoDB" id="9779287at2"/>
<evidence type="ECO:0000313" key="7">
    <source>
        <dbReference type="Proteomes" id="UP000183469"/>
    </source>
</evidence>
<dbReference type="Proteomes" id="UP000183469">
    <property type="component" value="Unassembled WGS sequence"/>
</dbReference>
<dbReference type="GO" id="GO:0005524">
    <property type="term" value="F:ATP binding"/>
    <property type="evidence" value="ECO:0007669"/>
    <property type="project" value="UniProtKB-KW"/>
</dbReference>
<dbReference type="Gene3D" id="3.40.50.300">
    <property type="entry name" value="P-loop containing nucleotide triphosphate hydrolases"/>
    <property type="match status" value="1"/>
</dbReference>
<dbReference type="GO" id="GO:0055085">
    <property type="term" value="P:transmembrane transport"/>
    <property type="evidence" value="ECO:0007669"/>
    <property type="project" value="UniProtKB-ARBA"/>
</dbReference>
<dbReference type="InterPro" id="IPR027417">
    <property type="entry name" value="P-loop_NTPase"/>
</dbReference>
<comment type="similarity">
    <text evidence="1">Belongs to the ABC transporter superfamily.</text>
</comment>
<dbReference type="AlphaFoldDB" id="A0A1H3WGG1"/>
<feature type="domain" description="ABC transporter" evidence="5">
    <location>
        <begin position="7"/>
        <end position="240"/>
    </location>
</feature>
<dbReference type="Pfam" id="PF08352">
    <property type="entry name" value="oligo_HPY"/>
    <property type="match status" value="1"/>
</dbReference>